<evidence type="ECO:0000313" key="4">
    <source>
        <dbReference type="Proteomes" id="UP000282574"/>
    </source>
</evidence>
<sequence>MTTTNKSRRLKTDIELAQEKREAAMAKLEQGIQSLLDSGRWQQWLTMMSRLKSLSMNRYSWQNCLLVLMQNPDATVVAGYRDWQKAGRQVRKGEKGIAIRAPFTKKTGELDEEGKEKKTTYFNLVTVFDLSQTDGEELPELVSPLHGDDAGLYAALTRACSKRQIPVFEESMDFRNGYCKFDRIGERVEKIVISKNLEPLHKAKTLAHELFHALAHKGEDYAQHRELMEIEAESGAFLVLNYFGLDSSDFSIGYVTGWGNGVDAIARLKESATCIQINSDRIINMIEEQRSLVI</sequence>
<name>A0AB37USY1_9CYAN</name>
<dbReference type="Gene3D" id="1.10.10.2910">
    <property type="match status" value="1"/>
</dbReference>
<dbReference type="AlphaFoldDB" id="A0AB37USY1"/>
<evidence type="ECO:0000259" key="2">
    <source>
        <dbReference type="Pfam" id="PF08401"/>
    </source>
</evidence>
<accession>A0AB37USY1</accession>
<gene>
    <name evidence="3" type="ORF">DSM107010_00590</name>
</gene>
<evidence type="ECO:0000259" key="1">
    <source>
        <dbReference type="Pfam" id="PF06114"/>
    </source>
</evidence>
<comment type="caution">
    <text evidence="3">The sequence shown here is derived from an EMBL/GenBank/DDBJ whole genome shotgun (WGS) entry which is preliminary data.</text>
</comment>
<evidence type="ECO:0000313" key="3">
    <source>
        <dbReference type="EMBL" id="RUT14513.1"/>
    </source>
</evidence>
<protein>
    <recommendedName>
        <fullName evidence="5">N-terminal domain-containing protein</fullName>
    </recommendedName>
</protein>
<dbReference type="EMBL" id="RSCK01000001">
    <property type="protein sequence ID" value="RUT14513.1"/>
    <property type="molecule type" value="Genomic_DNA"/>
</dbReference>
<dbReference type="Pfam" id="PF08401">
    <property type="entry name" value="ArdcN"/>
    <property type="match status" value="1"/>
</dbReference>
<dbReference type="InterPro" id="IPR010359">
    <property type="entry name" value="IrrE_HExxH"/>
</dbReference>
<dbReference type="Pfam" id="PF06114">
    <property type="entry name" value="Peptidase_M78"/>
    <property type="match status" value="1"/>
</dbReference>
<feature type="domain" description="IrrE N-terminal-like" evidence="1">
    <location>
        <begin position="161"/>
        <end position="233"/>
    </location>
</feature>
<keyword evidence="4" id="KW-1185">Reference proteome</keyword>
<dbReference type="Proteomes" id="UP000282574">
    <property type="component" value="Unassembled WGS sequence"/>
</dbReference>
<dbReference type="RefSeq" id="WP_106170911.1">
    <property type="nucleotide sequence ID" value="NZ_JAVKZF010000005.1"/>
</dbReference>
<proteinExistence type="predicted"/>
<reference evidence="3 4" key="1">
    <citation type="journal article" date="2019" name="Genome Biol. Evol.">
        <title>Day and night: Metabolic profiles and evolutionary relationships of six axenic non-marine cyanobacteria.</title>
        <authorList>
            <person name="Will S.E."/>
            <person name="Henke P."/>
            <person name="Boedeker C."/>
            <person name="Huang S."/>
            <person name="Brinkmann H."/>
            <person name="Rohde M."/>
            <person name="Jarek M."/>
            <person name="Friedl T."/>
            <person name="Seufert S."/>
            <person name="Schumacher M."/>
            <person name="Overmann J."/>
            <person name="Neumann-Schaal M."/>
            <person name="Petersen J."/>
        </authorList>
    </citation>
    <scope>NUCLEOTIDE SEQUENCE [LARGE SCALE GENOMIC DNA]</scope>
    <source>
        <strain evidence="3 4">SAG 39.79</strain>
    </source>
</reference>
<dbReference type="InterPro" id="IPR013610">
    <property type="entry name" value="ArdC_N"/>
</dbReference>
<organism evidence="3 4">
    <name type="scientific">Chroococcidiopsis cubana SAG 39.79</name>
    <dbReference type="NCBI Taxonomy" id="388085"/>
    <lineage>
        <taxon>Bacteria</taxon>
        <taxon>Bacillati</taxon>
        <taxon>Cyanobacteriota</taxon>
        <taxon>Cyanophyceae</taxon>
        <taxon>Chroococcidiopsidales</taxon>
        <taxon>Chroococcidiopsidaceae</taxon>
        <taxon>Chroococcidiopsis</taxon>
    </lineage>
</organism>
<feature type="domain" description="N-terminal" evidence="2">
    <location>
        <begin position="34"/>
        <end position="128"/>
    </location>
</feature>
<evidence type="ECO:0008006" key="5">
    <source>
        <dbReference type="Google" id="ProtNLM"/>
    </source>
</evidence>
<dbReference type="GO" id="GO:0003697">
    <property type="term" value="F:single-stranded DNA binding"/>
    <property type="evidence" value="ECO:0007669"/>
    <property type="project" value="InterPro"/>
</dbReference>